<accession>A0A0N5BL93</accession>
<evidence type="ECO:0000313" key="2">
    <source>
        <dbReference type="Proteomes" id="UP000046392"/>
    </source>
</evidence>
<dbReference type="Pfam" id="PF14808">
    <property type="entry name" value="TMEM164"/>
    <property type="match status" value="1"/>
</dbReference>
<dbReference type="Proteomes" id="UP000046392">
    <property type="component" value="Unplaced"/>
</dbReference>
<organism evidence="2 3">
    <name type="scientific">Strongyloides papillosus</name>
    <name type="common">Intestinal threadworm</name>
    <dbReference type="NCBI Taxonomy" id="174720"/>
    <lineage>
        <taxon>Eukaryota</taxon>
        <taxon>Metazoa</taxon>
        <taxon>Ecdysozoa</taxon>
        <taxon>Nematoda</taxon>
        <taxon>Chromadorea</taxon>
        <taxon>Rhabditida</taxon>
        <taxon>Tylenchina</taxon>
        <taxon>Panagrolaimomorpha</taxon>
        <taxon>Strongyloidoidea</taxon>
        <taxon>Strongyloididae</taxon>
        <taxon>Strongyloides</taxon>
    </lineage>
</organism>
<keyword evidence="1" id="KW-0812">Transmembrane</keyword>
<sequence length="376" mass="43036">MEKTVSTSFWGHFYRFVIGGVNFTLEGNGGDECVNYISIWQRLIETIFFGWIALTGIKYAVNNIKNQKDDEFVTYISHKKLPLNNFNFRQHFYSPTPTPTDPFMMCDIDKDDKSESSIIFPSQIPSEYSTPLIEHPTIIPNAVESRIGNWRLSLHSTIITVYCLIFGGELAFKLISGTAIFLLNPCHLTTIIQLYLLIFPTNNNITKSLFRIHTYTLAGALLAILFPILNTRNLHGEQFIYFAQHLFILIIPFYLFSLGGPFTQETLFEFNWAILGYSILTLYHLFVLQIIGLITKVNLNCIICPGVSDPFACRGWRIIAFIHQALAIPLVSKIYCSLSMIIINSIKNYNFQCTVNENEFKKVMDEKSSEINKKVD</sequence>
<keyword evidence="1" id="KW-0472">Membrane</keyword>
<keyword evidence="2" id="KW-1185">Reference proteome</keyword>
<protein>
    <submittedName>
        <fullName evidence="3">Transmembrane protein 164</fullName>
    </submittedName>
</protein>
<dbReference type="InterPro" id="IPR026508">
    <property type="entry name" value="TMEM164"/>
</dbReference>
<dbReference type="AlphaFoldDB" id="A0A0N5BL93"/>
<dbReference type="WBParaSite" id="SPAL_0000669300.1">
    <property type="protein sequence ID" value="SPAL_0000669300.1"/>
    <property type="gene ID" value="SPAL_0000669300"/>
</dbReference>
<evidence type="ECO:0000313" key="3">
    <source>
        <dbReference type="WBParaSite" id="SPAL_0000669300.1"/>
    </source>
</evidence>
<name>A0A0N5BL93_STREA</name>
<reference evidence="3" key="1">
    <citation type="submission" date="2017-02" db="UniProtKB">
        <authorList>
            <consortium name="WormBaseParasite"/>
        </authorList>
    </citation>
    <scope>IDENTIFICATION</scope>
</reference>
<evidence type="ECO:0000256" key="1">
    <source>
        <dbReference type="SAM" id="Phobius"/>
    </source>
</evidence>
<keyword evidence="1" id="KW-1133">Transmembrane helix</keyword>
<dbReference type="STRING" id="174720.A0A0N5BL93"/>
<feature type="transmembrane region" description="Helical" evidence="1">
    <location>
        <begin position="210"/>
        <end position="229"/>
    </location>
</feature>
<feature type="transmembrane region" description="Helical" evidence="1">
    <location>
        <begin position="272"/>
        <end position="294"/>
    </location>
</feature>
<feature type="transmembrane region" description="Helical" evidence="1">
    <location>
        <begin position="152"/>
        <end position="172"/>
    </location>
</feature>
<feature type="transmembrane region" description="Helical" evidence="1">
    <location>
        <begin position="241"/>
        <end position="260"/>
    </location>
</feature>
<dbReference type="PANTHER" id="PTHR20948">
    <property type="entry name" value="TRANSMEMBRANE PROTEIN 164"/>
    <property type="match status" value="1"/>
</dbReference>
<dbReference type="PANTHER" id="PTHR20948:SF2">
    <property type="entry name" value="TRANSMEMBRANE PROTEIN 164"/>
    <property type="match status" value="1"/>
</dbReference>
<proteinExistence type="predicted"/>
<feature type="transmembrane region" description="Helical" evidence="1">
    <location>
        <begin position="178"/>
        <end position="198"/>
    </location>
</feature>